<evidence type="ECO:0000313" key="1">
    <source>
        <dbReference type="EMBL" id="GAA4893148.1"/>
    </source>
</evidence>
<protein>
    <submittedName>
        <fullName evidence="1">Uncharacterized protein</fullName>
    </submittedName>
</protein>
<dbReference type="EMBL" id="BAABHQ010000023">
    <property type="protein sequence ID" value="GAA4893148.1"/>
    <property type="molecule type" value="Genomic_DNA"/>
</dbReference>
<reference evidence="2" key="1">
    <citation type="journal article" date="2019" name="Int. J. Syst. Evol. Microbiol.">
        <title>The Global Catalogue of Microorganisms (GCM) 10K type strain sequencing project: providing services to taxonomists for standard genome sequencing and annotation.</title>
        <authorList>
            <consortium name="The Broad Institute Genomics Platform"/>
            <consortium name="The Broad Institute Genome Sequencing Center for Infectious Disease"/>
            <person name="Wu L."/>
            <person name="Ma J."/>
        </authorList>
    </citation>
    <scope>NUCLEOTIDE SEQUENCE [LARGE SCALE GENOMIC DNA]</scope>
    <source>
        <strain evidence="2">JCM 17983</strain>
    </source>
</reference>
<dbReference type="Proteomes" id="UP001500457">
    <property type="component" value="Unassembled WGS sequence"/>
</dbReference>
<accession>A0ABP9FCP9</accession>
<evidence type="ECO:0000313" key="2">
    <source>
        <dbReference type="Proteomes" id="UP001500457"/>
    </source>
</evidence>
<gene>
    <name evidence="1" type="ORF">GCM10023203_54050</name>
</gene>
<dbReference type="RefSeq" id="WP_274234681.1">
    <property type="nucleotide sequence ID" value="NZ_BAABHQ010000023.1"/>
</dbReference>
<comment type="caution">
    <text evidence="1">The sequence shown here is derived from an EMBL/GenBank/DDBJ whole genome shotgun (WGS) entry which is preliminary data.</text>
</comment>
<organism evidence="1 2">
    <name type="scientific">Actinomycetospora straminea</name>
    <dbReference type="NCBI Taxonomy" id="663607"/>
    <lineage>
        <taxon>Bacteria</taxon>
        <taxon>Bacillati</taxon>
        <taxon>Actinomycetota</taxon>
        <taxon>Actinomycetes</taxon>
        <taxon>Pseudonocardiales</taxon>
        <taxon>Pseudonocardiaceae</taxon>
        <taxon>Actinomycetospora</taxon>
    </lineage>
</organism>
<keyword evidence="2" id="KW-1185">Reference proteome</keyword>
<name>A0ABP9FCP9_9PSEU</name>
<proteinExistence type="predicted"/>
<sequence>MKYERHGLVDRLEVTEELEHPHHGIAAVFFAQVGVPATLNGPVIDSTVPTFDPDEGERQRHCARSEDGLEIVRAIEIRVP</sequence>